<dbReference type="Proteomes" id="UP000646244">
    <property type="component" value="Unassembled WGS sequence"/>
</dbReference>
<gene>
    <name evidence="1" type="ORF">GCM10010507_25230</name>
</gene>
<name>A0A918TMI1_STRCJ</name>
<accession>A0A918TMI1</accession>
<protein>
    <submittedName>
        <fullName evidence="1">Uncharacterized protein</fullName>
    </submittedName>
</protein>
<reference evidence="1" key="2">
    <citation type="submission" date="2020-09" db="EMBL/GenBank/DDBJ databases">
        <authorList>
            <person name="Sun Q."/>
            <person name="Ohkuma M."/>
        </authorList>
    </citation>
    <scope>NUCLEOTIDE SEQUENCE</scope>
    <source>
        <strain evidence="1">JCM 4633</strain>
    </source>
</reference>
<evidence type="ECO:0000313" key="2">
    <source>
        <dbReference type="Proteomes" id="UP000646244"/>
    </source>
</evidence>
<organism evidence="1 2">
    <name type="scientific">Streptomyces cinnamoneus</name>
    <name type="common">Streptoverticillium cinnamoneum</name>
    <dbReference type="NCBI Taxonomy" id="53446"/>
    <lineage>
        <taxon>Bacteria</taxon>
        <taxon>Bacillati</taxon>
        <taxon>Actinomycetota</taxon>
        <taxon>Actinomycetes</taxon>
        <taxon>Kitasatosporales</taxon>
        <taxon>Streptomycetaceae</taxon>
        <taxon>Streptomyces</taxon>
        <taxon>Streptomyces cinnamoneus group</taxon>
    </lineage>
</organism>
<dbReference type="AlphaFoldDB" id="A0A918TMI1"/>
<evidence type="ECO:0000313" key="1">
    <source>
        <dbReference type="EMBL" id="GHC48623.1"/>
    </source>
</evidence>
<comment type="caution">
    <text evidence="1">The sequence shown here is derived from an EMBL/GenBank/DDBJ whole genome shotgun (WGS) entry which is preliminary data.</text>
</comment>
<proteinExistence type="predicted"/>
<reference evidence="1" key="1">
    <citation type="journal article" date="2014" name="Int. J. Syst. Evol. Microbiol.">
        <title>Complete genome sequence of Corynebacterium casei LMG S-19264T (=DSM 44701T), isolated from a smear-ripened cheese.</title>
        <authorList>
            <consortium name="US DOE Joint Genome Institute (JGI-PGF)"/>
            <person name="Walter F."/>
            <person name="Albersmeier A."/>
            <person name="Kalinowski J."/>
            <person name="Ruckert C."/>
        </authorList>
    </citation>
    <scope>NUCLEOTIDE SEQUENCE</scope>
    <source>
        <strain evidence="1">JCM 4633</strain>
    </source>
</reference>
<sequence>MLRALISAPSATVTTTAIPSVHTVERTDLIFVHSDRRTCVTTAIAQAPFFFRGLLRQSVPQAAPGAAAAGG</sequence>
<dbReference type="EMBL" id="BMVB01000007">
    <property type="protein sequence ID" value="GHC48623.1"/>
    <property type="molecule type" value="Genomic_DNA"/>
</dbReference>